<sequence length="384" mass="40015">MQSVSSASGRTLIAVVLTLVLAACGSRTASTEDDQKGWPAQDVIAADARALPGVDDVTVKYLDPDGEEHAELPDTLAERDGWTLRLDVVHGAEYGAGWAVEAIDDLREGLLDGRPEPTAPRLEVWLHPVTPTASEISVRAYPMDDDGAQLRAAFVLAATPGVVQAVFDGETADVRVADASDLAKVADVAAVQDTGVDVVRVLDDDDAALAIADVPPRPPYVPSPDRPANWPADPSAPDCDPADLRLEITGGDAAAGSRYLFLGATNTGAAPCALQGRPALTFRTLAEEPLAVAVTPSTLTPDVPRLVVPPGARAAAMVDWNAMPTAGNPDLTYEVVLAPWDGAPATELPLTSGIIEGRGPQTYLDIVDGGEVASTAWQPDGTQF</sequence>
<proteinExistence type="predicted"/>
<name>A0A7W9GT84_9ACTN</name>
<evidence type="ECO:0000313" key="4">
    <source>
        <dbReference type="EMBL" id="MBB5789324.1"/>
    </source>
</evidence>
<dbReference type="Proteomes" id="UP000542813">
    <property type="component" value="Unassembled WGS sequence"/>
</dbReference>
<feature type="compositionally biased region" description="Pro residues" evidence="1">
    <location>
        <begin position="215"/>
        <end position="225"/>
    </location>
</feature>
<dbReference type="AlphaFoldDB" id="A0A7W9GT84"/>
<reference evidence="4 5" key="1">
    <citation type="submission" date="2020-08" db="EMBL/GenBank/DDBJ databases">
        <title>Sequencing the genomes of 1000 actinobacteria strains.</title>
        <authorList>
            <person name="Klenk H.-P."/>
        </authorList>
    </citation>
    <scope>NUCLEOTIDE SEQUENCE [LARGE SCALE GENOMIC DNA]</scope>
    <source>
        <strain evidence="4 5">DSM 102122</strain>
    </source>
</reference>
<keyword evidence="5" id="KW-1185">Reference proteome</keyword>
<organism evidence="4 5">
    <name type="scientific">Jiangella mangrovi</name>
    <dbReference type="NCBI Taxonomy" id="1524084"/>
    <lineage>
        <taxon>Bacteria</taxon>
        <taxon>Bacillati</taxon>
        <taxon>Actinomycetota</taxon>
        <taxon>Actinomycetes</taxon>
        <taxon>Jiangellales</taxon>
        <taxon>Jiangellaceae</taxon>
        <taxon>Jiangella</taxon>
    </lineage>
</organism>
<comment type="caution">
    <text evidence="4">The sequence shown here is derived from an EMBL/GenBank/DDBJ whole genome shotgun (WGS) entry which is preliminary data.</text>
</comment>
<keyword evidence="2" id="KW-0732">Signal</keyword>
<evidence type="ECO:0000256" key="2">
    <source>
        <dbReference type="SAM" id="SignalP"/>
    </source>
</evidence>
<gene>
    <name evidence="4" type="ORF">HD601_003899</name>
</gene>
<feature type="signal peptide" evidence="2">
    <location>
        <begin position="1"/>
        <end position="29"/>
    </location>
</feature>
<protein>
    <recommendedName>
        <fullName evidence="3">DUF4232 domain-containing protein</fullName>
    </recommendedName>
</protein>
<feature type="chain" id="PRO_5030668098" description="DUF4232 domain-containing protein" evidence="2">
    <location>
        <begin position="30"/>
        <end position="384"/>
    </location>
</feature>
<evidence type="ECO:0000313" key="5">
    <source>
        <dbReference type="Proteomes" id="UP000542813"/>
    </source>
</evidence>
<feature type="domain" description="DUF4232" evidence="3">
    <location>
        <begin position="239"/>
        <end position="354"/>
    </location>
</feature>
<accession>A0A7W9GT84</accession>
<dbReference type="InterPro" id="IPR025326">
    <property type="entry name" value="DUF4232"/>
</dbReference>
<dbReference type="RefSeq" id="WP_184824619.1">
    <property type="nucleotide sequence ID" value="NZ_JACHMM010000001.1"/>
</dbReference>
<evidence type="ECO:0000259" key="3">
    <source>
        <dbReference type="Pfam" id="PF14016"/>
    </source>
</evidence>
<feature type="region of interest" description="Disordered" evidence="1">
    <location>
        <begin position="215"/>
        <end position="236"/>
    </location>
</feature>
<evidence type="ECO:0000256" key="1">
    <source>
        <dbReference type="SAM" id="MobiDB-lite"/>
    </source>
</evidence>
<dbReference type="EMBL" id="JACHMM010000001">
    <property type="protein sequence ID" value="MBB5789324.1"/>
    <property type="molecule type" value="Genomic_DNA"/>
</dbReference>
<dbReference type="Pfam" id="PF14016">
    <property type="entry name" value="DUF4232"/>
    <property type="match status" value="1"/>
</dbReference>